<protein>
    <recommendedName>
        <fullName evidence="2">RecF/RecN/SMC N-terminal domain-containing protein</fullName>
    </recommendedName>
</protein>
<dbReference type="SUPFAM" id="SSF52540">
    <property type="entry name" value="P-loop containing nucleoside triphosphate hydrolases"/>
    <property type="match status" value="1"/>
</dbReference>
<evidence type="ECO:0008006" key="2">
    <source>
        <dbReference type="Google" id="ProtNLM"/>
    </source>
</evidence>
<accession>A0A0F9E738</accession>
<dbReference type="EMBL" id="LAZR01038321">
    <property type="protein sequence ID" value="KKL19878.1"/>
    <property type="molecule type" value="Genomic_DNA"/>
</dbReference>
<dbReference type="Gene3D" id="3.40.50.300">
    <property type="entry name" value="P-loop containing nucleotide triphosphate hydrolases"/>
    <property type="match status" value="1"/>
</dbReference>
<name>A0A0F9E738_9ZZZZ</name>
<feature type="non-terminal residue" evidence="1">
    <location>
        <position position="1"/>
    </location>
</feature>
<proteinExistence type="predicted"/>
<reference evidence="1" key="1">
    <citation type="journal article" date="2015" name="Nature">
        <title>Complex archaea that bridge the gap between prokaryotes and eukaryotes.</title>
        <authorList>
            <person name="Spang A."/>
            <person name="Saw J.H."/>
            <person name="Jorgensen S.L."/>
            <person name="Zaremba-Niedzwiedzka K."/>
            <person name="Martijn J."/>
            <person name="Lind A.E."/>
            <person name="van Eijk R."/>
            <person name="Schleper C."/>
            <person name="Guy L."/>
            <person name="Ettema T.J."/>
        </authorList>
    </citation>
    <scope>NUCLEOTIDE SEQUENCE</scope>
</reference>
<organism evidence="1">
    <name type="scientific">marine sediment metagenome</name>
    <dbReference type="NCBI Taxonomy" id="412755"/>
    <lineage>
        <taxon>unclassified sequences</taxon>
        <taxon>metagenomes</taxon>
        <taxon>ecological metagenomes</taxon>
    </lineage>
</organism>
<dbReference type="InterPro" id="IPR027417">
    <property type="entry name" value="P-loop_NTPase"/>
</dbReference>
<dbReference type="AlphaFoldDB" id="A0A0F9E738"/>
<sequence>HWLQTIAPGFEIAFSTQSETDRETFEEGVVMPSGATQPWSELSGAQSVAVALAVRSGMAEVGGAAYGVHYETFYFDESDSWLTGDYQLQYLQMMNRIADTGIDVVLITHIDAVIDSVDQITRIVPIDSETSEVR</sequence>
<gene>
    <name evidence="1" type="ORF">LCGC14_2461090</name>
</gene>
<evidence type="ECO:0000313" key="1">
    <source>
        <dbReference type="EMBL" id="KKL19878.1"/>
    </source>
</evidence>
<comment type="caution">
    <text evidence="1">The sequence shown here is derived from an EMBL/GenBank/DDBJ whole genome shotgun (WGS) entry which is preliminary data.</text>
</comment>